<dbReference type="Proteomes" id="UP000813461">
    <property type="component" value="Unassembled WGS sequence"/>
</dbReference>
<protein>
    <submittedName>
        <fullName evidence="9">ETC complex I subunit conserved region-domain-containing protein</fullName>
    </submittedName>
</protein>
<sequence>MRAAARLFASVKPGQFLEAGAPTGLTGLVTHPSPRSTLLYHYNSTLDKLKKIPESSVYRQSTEALTRHRLQIVEQSKPNGWDAWQDKIKSQVAEDPGMISVIETGNGQTLVLPTEQQVDERARAAEWDGEVVQAFPEGIRTAKERLPHVQKMKGDVNYSPDRVLSQVKFAPEPQYTVEAISDLESKIGAGLIEEVIQVAEGEHNLVDTMVKNKVWEPLEEQAPEGQWSYFERVATHTDTQKP</sequence>
<accession>A0A8K0QX02</accession>
<keyword evidence="8" id="KW-0472">Membrane</keyword>
<dbReference type="InterPro" id="IPR006806">
    <property type="entry name" value="NDUFA5"/>
</dbReference>
<keyword evidence="3" id="KW-0813">Transport</keyword>
<reference evidence="9" key="1">
    <citation type="journal article" date="2021" name="Nat. Commun.">
        <title>Genetic determinants of endophytism in the Arabidopsis root mycobiome.</title>
        <authorList>
            <person name="Mesny F."/>
            <person name="Miyauchi S."/>
            <person name="Thiergart T."/>
            <person name="Pickel B."/>
            <person name="Atanasova L."/>
            <person name="Karlsson M."/>
            <person name="Huettel B."/>
            <person name="Barry K.W."/>
            <person name="Haridas S."/>
            <person name="Chen C."/>
            <person name="Bauer D."/>
            <person name="Andreopoulos W."/>
            <person name="Pangilinan J."/>
            <person name="LaButti K."/>
            <person name="Riley R."/>
            <person name="Lipzen A."/>
            <person name="Clum A."/>
            <person name="Drula E."/>
            <person name="Henrissat B."/>
            <person name="Kohler A."/>
            <person name="Grigoriev I.V."/>
            <person name="Martin F.M."/>
            <person name="Hacquard S."/>
        </authorList>
    </citation>
    <scope>NUCLEOTIDE SEQUENCE</scope>
    <source>
        <strain evidence="9">MPI-SDFR-AT-0120</strain>
    </source>
</reference>
<keyword evidence="10" id="KW-1185">Reference proteome</keyword>
<evidence type="ECO:0000256" key="4">
    <source>
        <dbReference type="ARBA" id="ARBA00022660"/>
    </source>
</evidence>
<organism evidence="9 10">
    <name type="scientific">Paraphoma chrysanthemicola</name>
    <dbReference type="NCBI Taxonomy" id="798071"/>
    <lineage>
        <taxon>Eukaryota</taxon>
        <taxon>Fungi</taxon>
        <taxon>Dikarya</taxon>
        <taxon>Ascomycota</taxon>
        <taxon>Pezizomycotina</taxon>
        <taxon>Dothideomycetes</taxon>
        <taxon>Pleosporomycetidae</taxon>
        <taxon>Pleosporales</taxon>
        <taxon>Pleosporineae</taxon>
        <taxon>Phaeosphaeriaceae</taxon>
        <taxon>Paraphoma</taxon>
    </lineage>
</organism>
<evidence type="ECO:0000256" key="3">
    <source>
        <dbReference type="ARBA" id="ARBA00022448"/>
    </source>
</evidence>
<comment type="caution">
    <text evidence="9">The sequence shown here is derived from an EMBL/GenBank/DDBJ whole genome shotgun (WGS) entry which is preliminary data.</text>
</comment>
<comment type="subcellular location">
    <subcellularLocation>
        <location evidence="1">Mitochondrion inner membrane</location>
        <topology evidence="1">Peripheral membrane protein</topology>
        <orientation evidence="1">Matrix side</orientation>
    </subcellularLocation>
</comment>
<dbReference type="PANTHER" id="PTHR12653">
    <property type="entry name" value="NADH-UBIQUINONE OXIDOREDUCTASE 13 KD-B SUBUNIT"/>
    <property type="match status" value="1"/>
</dbReference>
<evidence type="ECO:0000256" key="8">
    <source>
        <dbReference type="ARBA" id="ARBA00023136"/>
    </source>
</evidence>
<keyword evidence="4" id="KW-0679">Respiratory chain</keyword>
<dbReference type="GO" id="GO:0022904">
    <property type="term" value="P:respiratory electron transport chain"/>
    <property type="evidence" value="ECO:0007669"/>
    <property type="project" value="InterPro"/>
</dbReference>
<evidence type="ECO:0000256" key="7">
    <source>
        <dbReference type="ARBA" id="ARBA00023128"/>
    </source>
</evidence>
<keyword evidence="7" id="KW-0496">Mitochondrion</keyword>
<dbReference type="OrthoDB" id="286811at2759"/>
<dbReference type="AlphaFoldDB" id="A0A8K0QX02"/>
<keyword evidence="5" id="KW-0999">Mitochondrion inner membrane</keyword>
<evidence type="ECO:0000256" key="5">
    <source>
        <dbReference type="ARBA" id="ARBA00022792"/>
    </source>
</evidence>
<name>A0A8K0QX02_9PLEO</name>
<dbReference type="Pfam" id="PF04716">
    <property type="entry name" value="ETC_C1_NDUFA5"/>
    <property type="match status" value="1"/>
</dbReference>
<evidence type="ECO:0000256" key="6">
    <source>
        <dbReference type="ARBA" id="ARBA00022982"/>
    </source>
</evidence>
<evidence type="ECO:0000256" key="1">
    <source>
        <dbReference type="ARBA" id="ARBA00004443"/>
    </source>
</evidence>
<comment type="similarity">
    <text evidence="2">Belongs to the complex I NDUFA5 subunit family.</text>
</comment>
<gene>
    <name evidence="9" type="ORF">FB567DRAFT_454739</name>
</gene>
<keyword evidence="6" id="KW-0249">Electron transport</keyword>
<dbReference type="GO" id="GO:0005743">
    <property type="term" value="C:mitochondrial inner membrane"/>
    <property type="evidence" value="ECO:0007669"/>
    <property type="project" value="UniProtKB-SubCell"/>
</dbReference>
<dbReference type="EMBL" id="JAGMVJ010000023">
    <property type="protein sequence ID" value="KAH7072548.1"/>
    <property type="molecule type" value="Genomic_DNA"/>
</dbReference>
<evidence type="ECO:0000313" key="9">
    <source>
        <dbReference type="EMBL" id="KAH7072548.1"/>
    </source>
</evidence>
<proteinExistence type="inferred from homology"/>
<dbReference type="PANTHER" id="PTHR12653:SF0">
    <property type="entry name" value="NADH DEHYDROGENASE [UBIQUINONE] 1 ALPHA SUBCOMPLEX SUBUNIT 5"/>
    <property type="match status" value="1"/>
</dbReference>
<evidence type="ECO:0000313" key="10">
    <source>
        <dbReference type="Proteomes" id="UP000813461"/>
    </source>
</evidence>
<evidence type="ECO:0000256" key="2">
    <source>
        <dbReference type="ARBA" id="ARBA00010261"/>
    </source>
</evidence>